<keyword evidence="3" id="KW-1185">Reference proteome</keyword>
<keyword evidence="1" id="KW-1133">Transmembrane helix</keyword>
<name>A0A109J9N7_9HYPH</name>
<reference evidence="2 3" key="1">
    <citation type="submission" date="2015-11" db="EMBL/GenBank/DDBJ databases">
        <title>Draft Genome Sequence of the Strain BR 10423 (Rhizobium sp.) isolated from nodules of Mimosa pudica.</title>
        <authorList>
            <person name="Barauna A.C."/>
            <person name="Zilli J.E."/>
            <person name="Simoes-Araujo J.L."/>
            <person name="Reis V.M."/>
            <person name="James E.K."/>
            <person name="Reis F.B.Jr."/>
            <person name="Rouws L.F."/>
            <person name="Passos S.R."/>
            <person name="Gois S.R."/>
        </authorList>
    </citation>
    <scope>NUCLEOTIDE SEQUENCE [LARGE SCALE GENOMIC DNA]</scope>
    <source>
        <strain evidence="2 3">BR10423</strain>
    </source>
</reference>
<protein>
    <recommendedName>
        <fullName evidence="4">Glycosyl transferase</fullName>
    </recommendedName>
</protein>
<evidence type="ECO:0008006" key="4">
    <source>
        <dbReference type="Google" id="ProtNLM"/>
    </source>
</evidence>
<dbReference type="AlphaFoldDB" id="A0A109J9N7"/>
<dbReference type="EMBL" id="LNCD01000120">
    <property type="protein sequence ID" value="KWV44868.1"/>
    <property type="molecule type" value="Genomic_DNA"/>
</dbReference>
<organism evidence="2 3">
    <name type="scientific">Rhizobium altiplani</name>
    <dbReference type="NCBI Taxonomy" id="1864509"/>
    <lineage>
        <taxon>Bacteria</taxon>
        <taxon>Pseudomonadati</taxon>
        <taxon>Pseudomonadota</taxon>
        <taxon>Alphaproteobacteria</taxon>
        <taxon>Hyphomicrobiales</taxon>
        <taxon>Rhizobiaceae</taxon>
        <taxon>Rhizobium/Agrobacterium group</taxon>
        <taxon>Rhizobium</taxon>
    </lineage>
</organism>
<accession>A0A109J9N7</accession>
<feature type="transmembrane region" description="Helical" evidence="1">
    <location>
        <begin position="60"/>
        <end position="84"/>
    </location>
</feature>
<feature type="transmembrane region" description="Helical" evidence="1">
    <location>
        <begin position="96"/>
        <end position="114"/>
    </location>
</feature>
<comment type="caution">
    <text evidence="2">The sequence shown here is derived from an EMBL/GenBank/DDBJ whole genome shotgun (WGS) entry which is preliminary data.</text>
</comment>
<dbReference type="Proteomes" id="UP000068164">
    <property type="component" value="Unassembled WGS sequence"/>
</dbReference>
<evidence type="ECO:0000256" key="1">
    <source>
        <dbReference type="SAM" id="Phobius"/>
    </source>
</evidence>
<gene>
    <name evidence="2" type="ORF">AS026_01790</name>
</gene>
<sequence length="141" mass="15944">MREPARLPREMGVGGFLVFQLLIGGMLLSSLTHPWLIMLLVTTAGYLALGFPPAGSSEGALLLLDLANMAASYDLFLLLGRVAMLREEKRSIGWRWIYVPLYWLMISVAAWRALLELPRKPFFWDKTPRVPVSTSEKLRRA</sequence>
<evidence type="ECO:0000313" key="3">
    <source>
        <dbReference type="Proteomes" id="UP000068164"/>
    </source>
</evidence>
<evidence type="ECO:0000313" key="2">
    <source>
        <dbReference type="EMBL" id="KWV44868.1"/>
    </source>
</evidence>
<proteinExistence type="predicted"/>
<keyword evidence="1" id="KW-0472">Membrane</keyword>
<keyword evidence="1" id="KW-0812">Transmembrane</keyword>